<dbReference type="GO" id="GO:0005524">
    <property type="term" value="F:ATP binding"/>
    <property type="evidence" value="ECO:0007669"/>
    <property type="project" value="UniProtKB-KW"/>
</dbReference>
<dbReference type="PATRIC" id="fig|1278073.3.peg.8092"/>
<proteinExistence type="predicted"/>
<dbReference type="InterPro" id="IPR000719">
    <property type="entry name" value="Prot_kinase_dom"/>
</dbReference>
<sequence>MHSPSLGQVGPFRLLKRLDSGGMGEVFEAIHEPTGQRVALKRLLPEASEEPHLVSRFLQERRLLVDLDIPDVVRAFHGDQASDELFLVMELLEGQSMRRWMEQCQGPVPREEALAFCSQVARVMSKVHERNIVHRDLKPENIFLCPDERAASGRRTKVLDFGIAKLPPMVSDERAATQVHTHDSVLMGTHYYSAPEQLLNAAEVTGAADVYSLGVVLFELLVGKKPFDSKEVVEVIAAHLEKHAPLVGQCVPAIPGALSTFVASMLAKTPAERPTMARCGDMLGRPWTWDQDTCPVPGLAPFSETQAELFFGRKKDAEAVLDSLGEARLGSRRWVQLEGQSGVGKSSLLQAGVLPRLERPGPSGAPRWCVAVARPSYEPLRSLAQALSKAFQTLDAEGVEQRLRGGPEALRTLVVEHVPKGTLLLLVVDPLEELFTSGAAERLVVDELLANALSGEDCRLRLLTSLRSDFVHRLELLPGVSQLLHRAARYPLLPMDEGTLVTVVRGMAKQAGLKLSDGLDVRMARDAKGEGGGLPLLGHALRSLWATSGGAPLTHEHYDRMGGVGGALSQQAEELLASLGEQGLARAKWLLLGLVQVGRGAPDTRRPRSRRELLLEANGDELAEETLLRLSGHSAAKGGESGPRLVVLSGEQEPEAQRVDLVHETLLQRVGSLVRWLDEERRRLELRANLEDTARHWEEAGRPPEGLPQGTLLAQYKEGGAGGRGVSARAESFLRASTQMEQRGGRMRGARVVAASLAMCAMLFVTMHARRERQRADKNLIHVLDTANDIVSDADWELSWIPNTLEVRRSLLRDLASTVQGLPEEDPQRREVLGVRVDTAHRQADVEFLNGSLRAANQHLETARELLRQASRRGFVDEDHRMQWALNHSKQGKVDMAAGRLKEARFHFVQSDRYFDEQGASSPPSLEGDRGSAVSSGEMAELEFKEGRPAESIRLFGQALSLFSRVDPKYGASLHAEALGHQAEVLRREGRVEESRSQLDEAVGLLRPEVAAHPGDHHRRLMLARVLVWNARLAMDEARWSDADASLREAEKLGTELRAGERTSKRFALVLAEALQGLEQLDARRGKLTPPDWHADRCALVQEFIKQDAEDVRFKALACEEGATQMRGDGND</sequence>
<dbReference type="eggNOG" id="COG0515">
    <property type="taxonomic scope" value="Bacteria"/>
</dbReference>
<dbReference type="PANTHER" id="PTHR43671">
    <property type="entry name" value="SERINE/THREONINE-PROTEIN KINASE NEK"/>
    <property type="match status" value="1"/>
</dbReference>
<dbReference type="EMBL" id="CP004025">
    <property type="protein sequence ID" value="AGC49220.1"/>
    <property type="molecule type" value="Genomic_DNA"/>
</dbReference>
<dbReference type="SUPFAM" id="SSF56112">
    <property type="entry name" value="Protein kinase-like (PK-like)"/>
    <property type="match status" value="1"/>
</dbReference>
<evidence type="ECO:0000313" key="7">
    <source>
        <dbReference type="EMBL" id="AGC49220.1"/>
    </source>
</evidence>
<gene>
    <name evidence="7" type="ordered locus">MYSTI_07948</name>
</gene>
<evidence type="ECO:0000259" key="6">
    <source>
        <dbReference type="PROSITE" id="PS50011"/>
    </source>
</evidence>
<dbReference type="InterPro" id="IPR050660">
    <property type="entry name" value="NEK_Ser/Thr_kinase"/>
</dbReference>
<dbReference type="KEGG" id="msd:MYSTI_07948"/>
<dbReference type="InterPro" id="IPR011990">
    <property type="entry name" value="TPR-like_helical_dom_sf"/>
</dbReference>
<protein>
    <recommendedName>
        <fullName evidence="1">non-specific serine/threonine protein kinase</fullName>
        <ecNumber evidence="1">2.7.11.1</ecNumber>
    </recommendedName>
</protein>
<organism evidence="7 8">
    <name type="scientific">Myxococcus stipitatus (strain DSM 14675 / JCM 12634 / Mx s8)</name>
    <dbReference type="NCBI Taxonomy" id="1278073"/>
    <lineage>
        <taxon>Bacteria</taxon>
        <taxon>Pseudomonadati</taxon>
        <taxon>Myxococcota</taxon>
        <taxon>Myxococcia</taxon>
        <taxon>Myxococcales</taxon>
        <taxon>Cystobacterineae</taxon>
        <taxon>Myxococcaceae</taxon>
        <taxon>Myxococcus</taxon>
    </lineage>
</organism>
<dbReference type="Proteomes" id="UP000011131">
    <property type="component" value="Chromosome"/>
</dbReference>
<dbReference type="EC" id="2.7.11.1" evidence="1"/>
<evidence type="ECO:0000256" key="2">
    <source>
        <dbReference type="ARBA" id="ARBA00022679"/>
    </source>
</evidence>
<dbReference type="Gene3D" id="3.30.200.20">
    <property type="entry name" value="Phosphorylase Kinase, domain 1"/>
    <property type="match status" value="1"/>
</dbReference>
<feature type="domain" description="Protein kinase" evidence="6">
    <location>
        <begin position="12"/>
        <end position="288"/>
    </location>
</feature>
<dbReference type="Pfam" id="PF00069">
    <property type="entry name" value="Pkinase"/>
    <property type="match status" value="1"/>
</dbReference>
<dbReference type="SUPFAM" id="SSF52540">
    <property type="entry name" value="P-loop containing nucleoside triphosphate hydrolases"/>
    <property type="match status" value="1"/>
</dbReference>
<dbReference type="InterPro" id="IPR027417">
    <property type="entry name" value="P-loop_NTPase"/>
</dbReference>
<reference evidence="7 8" key="1">
    <citation type="journal article" date="2013" name="Genome Announc.">
        <title>Complete genome sequence of Myxococcus stipitatus strain DSM 14675, a fruiting myxobacterium.</title>
        <authorList>
            <person name="Huntley S."/>
            <person name="Kneip S."/>
            <person name="Treuner-Lange A."/>
            <person name="Sogaard-Andersen L."/>
        </authorList>
    </citation>
    <scope>NUCLEOTIDE SEQUENCE [LARGE SCALE GENOMIC DNA]</scope>
    <source>
        <strain evidence="8">DSM 14675 / JCM 12634 / Mx s8</strain>
    </source>
</reference>
<dbReference type="AlphaFoldDB" id="L7UMV1"/>
<keyword evidence="5" id="KW-0067">ATP-binding</keyword>
<dbReference type="SMART" id="SM00220">
    <property type="entry name" value="S_TKc"/>
    <property type="match status" value="1"/>
</dbReference>
<dbReference type="OrthoDB" id="5476619at2"/>
<dbReference type="CDD" id="cd14014">
    <property type="entry name" value="STKc_PknB_like"/>
    <property type="match status" value="1"/>
</dbReference>
<accession>L7UMV1</accession>
<dbReference type="InterPro" id="IPR008271">
    <property type="entry name" value="Ser/Thr_kinase_AS"/>
</dbReference>
<dbReference type="Gene3D" id="1.10.510.10">
    <property type="entry name" value="Transferase(Phosphotransferase) domain 1"/>
    <property type="match status" value="1"/>
</dbReference>
<keyword evidence="7" id="KW-0723">Serine/threonine-protein kinase</keyword>
<dbReference type="InterPro" id="IPR049052">
    <property type="entry name" value="nSTAND1"/>
</dbReference>
<dbReference type="PROSITE" id="PS00108">
    <property type="entry name" value="PROTEIN_KINASE_ST"/>
    <property type="match status" value="1"/>
</dbReference>
<name>L7UMV1_MYXSD</name>
<evidence type="ECO:0000313" key="8">
    <source>
        <dbReference type="Proteomes" id="UP000011131"/>
    </source>
</evidence>
<dbReference type="HOGENOM" id="CLU_278841_0_0_7"/>
<evidence type="ECO:0000256" key="1">
    <source>
        <dbReference type="ARBA" id="ARBA00012513"/>
    </source>
</evidence>
<dbReference type="GO" id="GO:0004674">
    <property type="term" value="F:protein serine/threonine kinase activity"/>
    <property type="evidence" value="ECO:0007669"/>
    <property type="project" value="UniProtKB-KW"/>
</dbReference>
<dbReference type="RefSeq" id="WP_015353473.1">
    <property type="nucleotide sequence ID" value="NC_020126.1"/>
</dbReference>
<dbReference type="STRING" id="1278073.MYSTI_07948"/>
<dbReference type="InterPro" id="IPR011009">
    <property type="entry name" value="Kinase-like_dom_sf"/>
</dbReference>
<keyword evidence="3" id="KW-0547">Nucleotide-binding</keyword>
<keyword evidence="2" id="KW-0808">Transferase</keyword>
<dbReference type="PANTHER" id="PTHR43671:SF13">
    <property type="entry name" value="SERINE_THREONINE-PROTEIN KINASE NEK2"/>
    <property type="match status" value="1"/>
</dbReference>
<evidence type="ECO:0000256" key="3">
    <source>
        <dbReference type="ARBA" id="ARBA00022741"/>
    </source>
</evidence>
<dbReference type="Gene3D" id="1.25.40.10">
    <property type="entry name" value="Tetratricopeptide repeat domain"/>
    <property type="match status" value="1"/>
</dbReference>
<evidence type="ECO:0000256" key="5">
    <source>
        <dbReference type="ARBA" id="ARBA00022840"/>
    </source>
</evidence>
<evidence type="ECO:0000256" key="4">
    <source>
        <dbReference type="ARBA" id="ARBA00022777"/>
    </source>
</evidence>
<dbReference type="PROSITE" id="PS50011">
    <property type="entry name" value="PROTEIN_KINASE_DOM"/>
    <property type="match status" value="1"/>
</dbReference>
<dbReference type="SUPFAM" id="SSF48452">
    <property type="entry name" value="TPR-like"/>
    <property type="match status" value="1"/>
</dbReference>
<keyword evidence="8" id="KW-1185">Reference proteome</keyword>
<keyword evidence="4 7" id="KW-0418">Kinase</keyword>
<dbReference type="Pfam" id="PF20703">
    <property type="entry name" value="nSTAND1"/>
    <property type="match status" value="1"/>
</dbReference>